<feature type="compositionally biased region" description="Low complexity" evidence="9">
    <location>
        <begin position="256"/>
        <end position="272"/>
    </location>
</feature>
<dbReference type="PANTHER" id="PTHR35046:SF9">
    <property type="entry name" value="RNA-DIRECTED DNA POLYMERASE"/>
    <property type="match status" value="1"/>
</dbReference>
<dbReference type="PROSITE" id="PS50878">
    <property type="entry name" value="RT_POL"/>
    <property type="match status" value="1"/>
</dbReference>
<dbReference type="GO" id="GO:0003964">
    <property type="term" value="F:RNA-directed DNA polymerase activity"/>
    <property type="evidence" value="ECO:0007669"/>
    <property type="project" value="UniProtKB-KW"/>
</dbReference>
<dbReference type="Gene3D" id="3.30.70.270">
    <property type="match status" value="1"/>
</dbReference>
<dbReference type="InterPro" id="IPR056924">
    <property type="entry name" value="SH3_Tf2-1"/>
</dbReference>
<dbReference type="InterPro" id="IPR000477">
    <property type="entry name" value="RT_dom"/>
</dbReference>
<reference evidence="14" key="1">
    <citation type="journal article" date="2005" name="Nature">
        <title>The map-based sequence of the rice genome.</title>
        <authorList>
            <consortium name="International rice genome sequencing project (IRGSP)"/>
            <person name="Matsumoto T."/>
            <person name="Wu J."/>
            <person name="Kanamori H."/>
            <person name="Katayose Y."/>
            <person name="Fujisawa M."/>
            <person name="Namiki N."/>
            <person name="Mizuno H."/>
            <person name="Yamamoto K."/>
            <person name="Antonio B.A."/>
            <person name="Baba T."/>
            <person name="Sakata K."/>
            <person name="Nagamura Y."/>
            <person name="Aoki H."/>
            <person name="Arikawa K."/>
            <person name="Arita K."/>
            <person name="Bito T."/>
            <person name="Chiden Y."/>
            <person name="Fujitsuka N."/>
            <person name="Fukunaka R."/>
            <person name="Hamada M."/>
            <person name="Harada C."/>
            <person name="Hayashi A."/>
            <person name="Hijishita S."/>
            <person name="Honda M."/>
            <person name="Hosokawa S."/>
            <person name="Ichikawa Y."/>
            <person name="Idonuma A."/>
            <person name="Iijima M."/>
            <person name="Ikeda M."/>
            <person name="Ikeno M."/>
            <person name="Ito K."/>
            <person name="Ito S."/>
            <person name="Ito T."/>
            <person name="Ito Y."/>
            <person name="Ito Y."/>
            <person name="Iwabuchi A."/>
            <person name="Kamiya K."/>
            <person name="Karasawa W."/>
            <person name="Kurita K."/>
            <person name="Katagiri S."/>
            <person name="Kikuta A."/>
            <person name="Kobayashi H."/>
            <person name="Kobayashi N."/>
            <person name="Machita K."/>
            <person name="Maehara T."/>
            <person name="Masukawa M."/>
            <person name="Mizubayashi T."/>
            <person name="Mukai Y."/>
            <person name="Nagasaki H."/>
            <person name="Nagata Y."/>
            <person name="Naito S."/>
            <person name="Nakashima M."/>
            <person name="Nakama Y."/>
            <person name="Nakamichi Y."/>
            <person name="Nakamura M."/>
            <person name="Meguro A."/>
            <person name="Negishi M."/>
            <person name="Ohta I."/>
            <person name="Ohta T."/>
            <person name="Okamoto M."/>
            <person name="Ono N."/>
            <person name="Saji S."/>
            <person name="Sakaguchi M."/>
            <person name="Sakai K."/>
            <person name="Shibata M."/>
            <person name="Shimokawa T."/>
            <person name="Song J."/>
            <person name="Takazaki Y."/>
            <person name="Terasawa K."/>
            <person name="Tsugane M."/>
            <person name="Tsuji K."/>
            <person name="Ueda S."/>
            <person name="Waki K."/>
            <person name="Yamagata H."/>
            <person name="Yamamoto M."/>
            <person name="Yamamoto S."/>
            <person name="Yamane H."/>
            <person name="Yoshiki S."/>
            <person name="Yoshihara R."/>
            <person name="Yukawa K."/>
            <person name="Zhong H."/>
            <person name="Yano M."/>
            <person name="Yuan Q."/>
            <person name="Ouyang S."/>
            <person name="Liu J."/>
            <person name="Jones K.M."/>
            <person name="Gansberger K."/>
            <person name="Moffat K."/>
            <person name="Hill J."/>
            <person name="Bera J."/>
            <person name="Fadrosh D."/>
            <person name="Jin S."/>
            <person name="Johri S."/>
            <person name="Kim M."/>
            <person name="Overton L."/>
            <person name="Reardon M."/>
            <person name="Tsitrin T."/>
            <person name="Vuong H."/>
            <person name="Weaver B."/>
            <person name="Ciecko A."/>
            <person name="Tallon L."/>
            <person name="Jackson J."/>
            <person name="Pai G."/>
            <person name="Aken S.V."/>
            <person name="Utterback T."/>
            <person name="Reidmuller S."/>
            <person name="Feldblyum T."/>
            <person name="Hsiao J."/>
            <person name="Zismann V."/>
            <person name="Iobst S."/>
            <person name="de Vazeille A.R."/>
            <person name="Buell C.R."/>
            <person name="Ying K."/>
            <person name="Li Y."/>
            <person name="Lu T."/>
            <person name="Huang Y."/>
            <person name="Zhao Q."/>
            <person name="Feng Q."/>
            <person name="Zhang L."/>
            <person name="Zhu J."/>
            <person name="Weng Q."/>
            <person name="Mu J."/>
            <person name="Lu Y."/>
            <person name="Fan D."/>
            <person name="Liu Y."/>
            <person name="Guan J."/>
            <person name="Zhang Y."/>
            <person name="Yu S."/>
            <person name="Liu X."/>
            <person name="Zhang Y."/>
            <person name="Hong G."/>
            <person name="Han B."/>
            <person name="Choisne N."/>
            <person name="Demange N."/>
            <person name="Orjeda G."/>
            <person name="Samain S."/>
            <person name="Cattolico L."/>
            <person name="Pelletier E."/>
            <person name="Couloux A."/>
            <person name="Segurens B."/>
            <person name="Wincker P."/>
            <person name="D'Hont A."/>
            <person name="Scarpelli C."/>
            <person name="Weissenbach J."/>
            <person name="Salanoubat M."/>
            <person name="Quetier F."/>
            <person name="Yu Y."/>
            <person name="Kim H.R."/>
            <person name="Rambo T."/>
            <person name="Currie J."/>
            <person name="Collura K."/>
            <person name="Luo M."/>
            <person name="Yang T."/>
            <person name="Ammiraju J.S.S."/>
            <person name="Engler F."/>
            <person name="Soderlund C."/>
            <person name="Wing R.A."/>
            <person name="Palmer L.E."/>
            <person name="de la Bastide M."/>
            <person name="Spiegel L."/>
            <person name="Nascimento L."/>
            <person name="Zutavern T."/>
            <person name="O'Shaughnessy A."/>
            <person name="Dike S."/>
            <person name="Dedhia N."/>
            <person name="Preston R."/>
            <person name="Balija V."/>
            <person name="McCombie W.R."/>
            <person name="Chow T."/>
            <person name="Chen H."/>
            <person name="Chung M."/>
            <person name="Chen C."/>
            <person name="Shaw J."/>
            <person name="Wu H."/>
            <person name="Hsiao K."/>
            <person name="Chao Y."/>
            <person name="Chu M."/>
            <person name="Cheng C."/>
            <person name="Hour A."/>
            <person name="Lee P."/>
            <person name="Lin S."/>
            <person name="Lin Y."/>
            <person name="Liou J."/>
            <person name="Liu S."/>
            <person name="Hsing Y."/>
            <person name="Raghuvanshi S."/>
            <person name="Mohanty A."/>
            <person name="Bharti A.K."/>
            <person name="Gaur A."/>
            <person name="Gupta V."/>
            <person name="Kumar D."/>
            <person name="Ravi V."/>
            <person name="Vij S."/>
            <person name="Kapur A."/>
            <person name="Khurana P."/>
            <person name="Khurana P."/>
            <person name="Khurana J.P."/>
            <person name="Tyagi A.K."/>
            <person name="Gaikwad K."/>
            <person name="Singh A."/>
            <person name="Dalal V."/>
            <person name="Srivastava S."/>
            <person name="Dixit A."/>
            <person name="Pal A.K."/>
            <person name="Ghazi I.A."/>
            <person name="Yadav M."/>
            <person name="Pandit A."/>
            <person name="Bhargava A."/>
            <person name="Sureshbabu K."/>
            <person name="Batra K."/>
            <person name="Sharma T.R."/>
            <person name="Mohapatra T."/>
            <person name="Singh N.K."/>
            <person name="Messing J."/>
            <person name="Nelson A.B."/>
            <person name="Fuks G."/>
            <person name="Kavchok S."/>
            <person name="Keizer G."/>
            <person name="Linton E."/>
            <person name="Llaca V."/>
            <person name="Song R."/>
            <person name="Tanyolac B."/>
            <person name="Young S."/>
            <person name="Ho-Il K."/>
            <person name="Hahn J.H."/>
            <person name="Sangsakoo G."/>
            <person name="Vanavichit A."/>
            <person name="de Mattos Luiz.A.T."/>
            <person name="Zimmer P.D."/>
            <person name="Malone G."/>
            <person name="Dellagostin O."/>
            <person name="de Oliveira A.C."/>
            <person name="Bevan M."/>
            <person name="Bancroft I."/>
            <person name="Minx P."/>
            <person name="Cordum H."/>
            <person name="Wilson R."/>
            <person name="Cheng Z."/>
            <person name="Jin W."/>
            <person name="Jiang J."/>
            <person name="Leong S.A."/>
            <person name="Iwama H."/>
            <person name="Gojobori T."/>
            <person name="Itoh T."/>
            <person name="Niimura Y."/>
            <person name="Fujii Y."/>
            <person name="Habara T."/>
            <person name="Sakai H."/>
            <person name="Sato Y."/>
            <person name="Wilson G."/>
            <person name="Kumar K."/>
            <person name="McCouch S."/>
            <person name="Juretic N."/>
            <person name="Hoen D."/>
            <person name="Wright S."/>
            <person name="Bruskiewich R."/>
            <person name="Bureau T."/>
            <person name="Miyao A."/>
            <person name="Hirochika H."/>
            <person name="Nishikawa T."/>
            <person name="Kadowaki K."/>
            <person name="Sugiura M."/>
            <person name="Burr B."/>
            <person name="Sasaki T."/>
        </authorList>
    </citation>
    <scope>NUCLEOTIDE SEQUENCE [LARGE SCALE GENOMIC DNA]</scope>
    <source>
        <strain evidence="14">cv. Nipponbare</strain>
    </source>
</reference>
<evidence type="ECO:0000256" key="4">
    <source>
        <dbReference type="ARBA" id="ARBA00022722"/>
    </source>
</evidence>
<dbReference type="PROSITE" id="PS50994">
    <property type="entry name" value="INTEGRASE"/>
    <property type="match status" value="1"/>
</dbReference>
<evidence type="ECO:0000256" key="2">
    <source>
        <dbReference type="ARBA" id="ARBA00022679"/>
    </source>
</evidence>
<evidence type="ECO:0000256" key="6">
    <source>
        <dbReference type="ARBA" id="ARBA00022801"/>
    </source>
</evidence>
<dbReference type="InterPro" id="IPR041373">
    <property type="entry name" value="RT_RNaseH"/>
</dbReference>
<evidence type="ECO:0000313" key="14">
    <source>
        <dbReference type="Proteomes" id="UP000000763"/>
    </source>
</evidence>
<gene>
    <name evidence="13" type="ORF">OJ1122_B08.16</name>
</gene>
<dbReference type="EMBL" id="AC105768">
    <property type="protein sequence ID" value="AAU90169.1"/>
    <property type="molecule type" value="Genomic_DNA"/>
</dbReference>
<evidence type="ECO:0000259" key="10">
    <source>
        <dbReference type="PROSITE" id="PS50158"/>
    </source>
</evidence>
<dbReference type="GO" id="GO:0015074">
    <property type="term" value="P:DNA integration"/>
    <property type="evidence" value="ECO:0007669"/>
    <property type="project" value="InterPro"/>
</dbReference>
<proteinExistence type="predicted"/>
<dbReference type="InterPro" id="IPR036397">
    <property type="entry name" value="RNaseH_sf"/>
</dbReference>
<dbReference type="SUPFAM" id="SSF57756">
    <property type="entry name" value="Retrovirus zinc finger-like domains"/>
    <property type="match status" value="1"/>
</dbReference>
<dbReference type="InterPro" id="IPR043502">
    <property type="entry name" value="DNA/RNA_pol_sf"/>
</dbReference>
<evidence type="ECO:0000313" key="13">
    <source>
        <dbReference type="EMBL" id="AAU90169.1"/>
    </source>
</evidence>
<evidence type="ECO:0000259" key="11">
    <source>
        <dbReference type="PROSITE" id="PS50878"/>
    </source>
</evidence>
<dbReference type="InterPro" id="IPR001878">
    <property type="entry name" value="Znf_CCHC"/>
</dbReference>
<dbReference type="SUPFAM" id="SSF50630">
    <property type="entry name" value="Acid proteases"/>
    <property type="match status" value="1"/>
</dbReference>
<evidence type="ECO:0000256" key="3">
    <source>
        <dbReference type="ARBA" id="ARBA00022695"/>
    </source>
</evidence>
<dbReference type="PANTHER" id="PTHR35046">
    <property type="entry name" value="ZINC KNUCKLE (CCHC-TYPE) FAMILY PROTEIN"/>
    <property type="match status" value="1"/>
</dbReference>
<dbReference type="Proteomes" id="UP000000763">
    <property type="component" value="Chromosome 5"/>
</dbReference>
<dbReference type="Pfam" id="PF00078">
    <property type="entry name" value="RVT_1"/>
    <property type="match status" value="1"/>
</dbReference>
<dbReference type="InterPro" id="IPR043128">
    <property type="entry name" value="Rev_trsase/Diguanyl_cyclase"/>
</dbReference>
<accession>Q60ET2</accession>
<feature type="region of interest" description="Disordered" evidence="9">
    <location>
        <begin position="208"/>
        <end position="272"/>
    </location>
</feature>
<keyword evidence="6" id="KW-0378">Hydrolase</keyword>
<evidence type="ECO:0000259" key="12">
    <source>
        <dbReference type="PROSITE" id="PS50994"/>
    </source>
</evidence>
<dbReference type="Pfam" id="PF03732">
    <property type="entry name" value="Retrotrans_gag"/>
    <property type="match status" value="1"/>
</dbReference>
<dbReference type="InterPro" id="IPR001584">
    <property type="entry name" value="Integrase_cat-core"/>
</dbReference>
<dbReference type="SMART" id="SM00343">
    <property type="entry name" value="ZnF_C2HC"/>
    <property type="match status" value="1"/>
</dbReference>
<dbReference type="GO" id="GO:0008270">
    <property type="term" value="F:zinc ion binding"/>
    <property type="evidence" value="ECO:0007669"/>
    <property type="project" value="UniProtKB-KW"/>
</dbReference>
<dbReference type="GO" id="GO:0016787">
    <property type="term" value="F:hydrolase activity"/>
    <property type="evidence" value="ECO:0007669"/>
    <property type="project" value="UniProtKB-KW"/>
</dbReference>
<dbReference type="SUPFAM" id="SSF53098">
    <property type="entry name" value="Ribonuclease H-like"/>
    <property type="match status" value="1"/>
</dbReference>
<dbReference type="AlphaFoldDB" id="Q60ET2"/>
<keyword evidence="4" id="KW-0540">Nuclease</keyword>
<keyword evidence="8" id="KW-0862">Zinc</keyword>
<dbReference type="EC" id="2.7.7.49" evidence="1"/>
<dbReference type="GO" id="GO:0004519">
    <property type="term" value="F:endonuclease activity"/>
    <property type="evidence" value="ECO:0007669"/>
    <property type="project" value="UniProtKB-KW"/>
</dbReference>
<reference evidence="14" key="2">
    <citation type="journal article" date="2008" name="Nucleic Acids Res.">
        <title>The rice annotation project database (RAP-DB): 2008 update.</title>
        <authorList>
            <consortium name="The rice annotation project (RAP)"/>
        </authorList>
    </citation>
    <scope>GENOME REANNOTATION</scope>
    <source>
        <strain evidence="14">cv. Nipponbare</strain>
    </source>
</reference>
<dbReference type="CDD" id="cd01647">
    <property type="entry name" value="RT_LTR"/>
    <property type="match status" value="1"/>
</dbReference>
<dbReference type="InterPro" id="IPR005162">
    <property type="entry name" value="Retrotrans_gag_dom"/>
</dbReference>
<dbReference type="Pfam" id="PF24626">
    <property type="entry name" value="SH3_Tf2-1"/>
    <property type="match status" value="1"/>
</dbReference>
<dbReference type="InterPro" id="IPR036875">
    <property type="entry name" value="Znf_CCHC_sf"/>
</dbReference>
<keyword evidence="2" id="KW-0808">Transferase</keyword>
<sequence>MAGRTATTAALGYMVLGLYRRREAKARVAAGFLGCYKDDGHQRHCARNGEREDRFGKLKVTIPKFCGTNDPEEYLTWEFKVDKIFRMRNYTEETKLHMASLEFDEYALIWWEQMLNQREEHDELAVATWVEMKHEMRARFVPSHYKRDLFERLQNMRQGTRSVEEYYKEMEKAMIRAKIYNTIVQLVHQATKAEHQVQEDAKVAHNTSFTTRSLSSGGRPTPKFNLSKNFISSNSPSLNLASKKEESTQSASKKFVVPTGSSTSSVGSTPKSSNIQCFKCLGRGHMQKDCPNNKTMLILEDGEYESTSEDKDDLAADLTHFDDAQEEDEENGVVYYDFEEGPSLVVTPKVLTVQPKIDHEQRCNLFQTKAKVDGKVCKVIIDGGSCHSLASKEICNKLGLNLVRHPHPYHVQWFSDCGEVKIQFMVQVTFQIGDYCDTVECDVVPMTVCHLLLGRPWQYDRAAQHDGRTNQYKLRWKEKDIVLRPMTPSQIINENCQKLEVVVQSDKKREQKIVIHKSKDGTWRMCVDCRAINSISVRYRHPIPRLDDMLDELSGAVIFSKIDLRSGYHQIRMKEGDEWKIAFKTKFGLYEWLVMPFGLTNAPSTFMRLMNHVLRAFIGKFVVVYFDDILIYSKTMEEHLAHIRQVLEMLRSERLFANFEKCTFCREKEGKPIAYFSEKLGSAQLNYPVYDKELYALVRALETWQHYLWPKEFVIHSNHEALKYLRGQANLNRRHAKWVEFIESFPYIVRYKKGKENVVADALSRKSVLLTQLDVKVSSLESLKELYSKDSEFSDPYSKCLDGKGWEKYHVHDGFLFRADKLCVPESSLRHDVERYVQRCVTSHKAKSKLNPHGLYTPLPVPNAPWEDISMDFVLGLPRTRRGRDSIFVAVDRFSKMAHFIPCNKSDDASHVADLFFREVVRLHGVPRTIVSDRDVKFMSYFWKTLWAKLGTKLLFSTTCHSQIDGQMEVVNRTLSMLLRMMIKKNLKEWEDCLPHVEFAYNRVVHSTTQLSPFEVVYGFNPITPLDLLPLPLQERANMEATKRADYVKKMHEKTKETIERIIQSYAAKANKDRKKMLFQPGELVWVHLRKDRFPEKRKSKLMPHGDGPFRVLEKITDNAYKIDLPGDYTVSNTFNVVDLSPFFGTEETDSRTI</sequence>
<dbReference type="Gene3D" id="3.10.10.10">
    <property type="entry name" value="HIV Type 1 Reverse Transcriptase, subunit A, domain 1"/>
    <property type="match status" value="1"/>
</dbReference>
<evidence type="ECO:0000256" key="8">
    <source>
        <dbReference type="PROSITE-ProRule" id="PRU00047"/>
    </source>
</evidence>
<dbReference type="Gene3D" id="3.30.420.10">
    <property type="entry name" value="Ribonuclease H-like superfamily/Ribonuclease H"/>
    <property type="match status" value="1"/>
</dbReference>
<evidence type="ECO:0000256" key="7">
    <source>
        <dbReference type="ARBA" id="ARBA00022918"/>
    </source>
</evidence>
<keyword evidence="8" id="KW-0863">Zinc-finger</keyword>
<feature type="domain" description="CCHC-type" evidence="10">
    <location>
        <begin position="277"/>
        <end position="292"/>
    </location>
</feature>
<dbReference type="GO" id="GO:0003676">
    <property type="term" value="F:nucleic acid binding"/>
    <property type="evidence" value="ECO:0007669"/>
    <property type="project" value="InterPro"/>
</dbReference>
<organism evidence="13 14">
    <name type="scientific">Oryza sativa subsp. japonica</name>
    <name type="common">Rice</name>
    <dbReference type="NCBI Taxonomy" id="39947"/>
    <lineage>
        <taxon>Eukaryota</taxon>
        <taxon>Viridiplantae</taxon>
        <taxon>Streptophyta</taxon>
        <taxon>Embryophyta</taxon>
        <taxon>Tracheophyta</taxon>
        <taxon>Spermatophyta</taxon>
        <taxon>Magnoliopsida</taxon>
        <taxon>Liliopsida</taxon>
        <taxon>Poales</taxon>
        <taxon>Poaceae</taxon>
        <taxon>BOP clade</taxon>
        <taxon>Oryzoideae</taxon>
        <taxon>Oryzeae</taxon>
        <taxon>Oryzinae</taxon>
        <taxon>Oryza</taxon>
        <taxon>Oryza sativa</taxon>
    </lineage>
</organism>
<dbReference type="InterPro" id="IPR021109">
    <property type="entry name" value="Peptidase_aspartic_dom_sf"/>
</dbReference>
<feature type="domain" description="Integrase catalytic" evidence="12">
    <location>
        <begin position="861"/>
        <end position="1021"/>
    </location>
</feature>
<keyword evidence="7" id="KW-0695">RNA-directed DNA polymerase</keyword>
<dbReference type="CDD" id="cd09274">
    <property type="entry name" value="RNase_HI_RT_Ty3"/>
    <property type="match status" value="1"/>
</dbReference>
<dbReference type="Gene3D" id="2.40.70.10">
    <property type="entry name" value="Acid Proteases"/>
    <property type="match status" value="1"/>
</dbReference>
<dbReference type="PROSITE" id="PS50158">
    <property type="entry name" value="ZF_CCHC"/>
    <property type="match status" value="1"/>
</dbReference>
<name>Q60ET2_ORYSJ</name>
<evidence type="ECO:0000256" key="5">
    <source>
        <dbReference type="ARBA" id="ARBA00022759"/>
    </source>
</evidence>
<evidence type="ECO:0000256" key="1">
    <source>
        <dbReference type="ARBA" id="ARBA00012493"/>
    </source>
</evidence>
<dbReference type="FunFam" id="3.30.420.10:FF:000032">
    <property type="entry name" value="Retrovirus-related Pol polyprotein from transposon 297-like Protein"/>
    <property type="match status" value="1"/>
</dbReference>
<dbReference type="Pfam" id="PF17917">
    <property type="entry name" value="RT_RNaseH"/>
    <property type="match status" value="1"/>
</dbReference>
<keyword evidence="5" id="KW-0255">Endonuclease</keyword>
<dbReference type="CDD" id="cd00303">
    <property type="entry name" value="retropepsin_like"/>
    <property type="match status" value="1"/>
</dbReference>
<evidence type="ECO:0000256" key="9">
    <source>
        <dbReference type="SAM" id="MobiDB-lite"/>
    </source>
</evidence>
<dbReference type="SUPFAM" id="SSF56672">
    <property type="entry name" value="DNA/RNA polymerases"/>
    <property type="match status" value="1"/>
</dbReference>
<feature type="compositionally biased region" description="Polar residues" evidence="9">
    <location>
        <begin position="208"/>
        <end position="240"/>
    </location>
</feature>
<dbReference type="Gene3D" id="4.10.60.10">
    <property type="entry name" value="Zinc finger, CCHC-type"/>
    <property type="match status" value="1"/>
</dbReference>
<keyword evidence="3" id="KW-0548">Nucleotidyltransferase</keyword>
<dbReference type="InterPro" id="IPR012337">
    <property type="entry name" value="RNaseH-like_sf"/>
</dbReference>
<protein>
    <recommendedName>
        <fullName evidence="1">RNA-directed DNA polymerase</fullName>
        <ecNumber evidence="1">2.7.7.49</ecNumber>
    </recommendedName>
</protein>
<keyword evidence="8" id="KW-0479">Metal-binding</keyword>
<feature type="domain" description="Reverse transcriptase" evidence="11">
    <location>
        <begin position="497"/>
        <end position="680"/>
    </location>
</feature>